<evidence type="ECO:0000313" key="2">
    <source>
        <dbReference type="EMBL" id="GAA2240312.1"/>
    </source>
</evidence>
<comment type="caution">
    <text evidence="2">The sequence shown here is derived from an EMBL/GenBank/DDBJ whole genome shotgun (WGS) entry which is preliminary data.</text>
</comment>
<keyword evidence="1" id="KW-0472">Membrane</keyword>
<keyword evidence="3" id="KW-1185">Reference proteome</keyword>
<accession>A0ABN3DS62</accession>
<name>A0ABN3DS62_9MICO</name>
<reference evidence="2 3" key="1">
    <citation type="journal article" date="2019" name="Int. J. Syst. Evol. Microbiol.">
        <title>The Global Catalogue of Microorganisms (GCM) 10K type strain sequencing project: providing services to taxonomists for standard genome sequencing and annotation.</title>
        <authorList>
            <consortium name="The Broad Institute Genomics Platform"/>
            <consortium name="The Broad Institute Genome Sequencing Center for Infectious Disease"/>
            <person name="Wu L."/>
            <person name="Ma J."/>
        </authorList>
    </citation>
    <scope>NUCLEOTIDE SEQUENCE [LARGE SCALE GENOMIC DNA]</scope>
    <source>
        <strain evidence="2 3">JCM 16117</strain>
    </source>
</reference>
<feature type="transmembrane region" description="Helical" evidence="1">
    <location>
        <begin position="104"/>
        <end position="121"/>
    </location>
</feature>
<sequence>MALLLAILPFALAGFRLVAYAGGDPVVLKTLVSTLDVPTILFGTFLPIIPVFVLLAFQIALFDNHLPNLIPRIRRSPLLVALVVVSVLFYLFLVPFPAGWVTPGALLGGLIAGEITRRIVLRRRRRRNAGAKTTATVVVPKTAWIGGLFGLVTVLVVPAGMWLPLEQVQIEDEPAQTVYVLDTSDGWTTMISDQREISVVKGDQVNARVVCNQGRFDSLLTMFARANAPDGLACD</sequence>
<feature type="transmembrane region" description="Helical" evidence="1">
    <location>
        <begin position="78"/>
        <end position="98"/>
    </location>
</feature>
<dbReference type="EMBL" id="BAAAQY010000008">
    <property type="protein sequence ID" value="GAA2240312.1"/>
    <property type="molecule type" value="Genomic_DNA"/>
</dbReference>
<organism evidence="2 3">
    <name type="scientific">Herbiconiux moechotypicola</name>
    <dbReference type="NCBI Taxonomy" id="637393"/>
    <lineage>
        <taxon>Bacteria</taxon>
        <taxon>Bacillati</taxon>
        <taxon>Actinomycetota</taxon>
        <taxon>Actinomycetes</taxon>
        <taxon>Micrococcales</taxon>
        <taxon>Microbacteriaceae</taxon>
        <taxon>Herbiconiux</taxon>
    </lineage>
</organism>
<gene>
    <name evidence="2" type="ORF">GCM10009851_27140</name>
</gene>
<feature type="transmembrane region" description="Helical" evidence="1">
    <location>
        <begin position="37"/>
        <end position="57"/>
    </location>
</feature>
<protein>
    <submittedName>
        <fullName evidence="2">Uncharacterized protein</fullName>
    </submittedName>
</protein>
<keyword evidence="1" id="KW-0812">Transmembrane</keyword>
<feature type="transmembrane region" description="Helical" evidence="1">
    <location>
        <begin position="142"/>
        <end position="163"/>
    </location>
</feature>
<dbReference type="Proteomes" id="UP001500929">
    <property type="component" value="Unassembled WGS sequence"/>
</dbReference>
<proteinExistence type="predicted"/>
<evidence type="ECO:0000313" key="3">
    <source>
        <dbReference type="Proteomes" id="UP001500929"/>
    </source>
</evidence>
<keyword evidence="1" id="KW-1133">Transmembrane helix</keyword>
<evidence type="ECO:0000256" key="1">
    <source>
        <dbReference type="SAM" id="Phobius"/>
    </source>
</evidence>